<name>A0AAW1PCV7_9CHLO</name>
<feature type="domain" description="Protein kinase" evidence="11">
    <location>
        <begin position="767"/>
        <end position="1029"/>
    </location>
</feature>
<evidence type="ECO:0000256" key="10">
    <source>
        <dbReference type="SAM" id="SignalP"/>
    </source>
</evidence>
<sequence length="1308" mass="142206">MTRQMGHTRVPGAAGSWIECLLLCLVLELLSVPAGGVPLRIAVQVVSDRPPPLLTWNATFNEYLAQTLAPYGLEVTLFPATLAELLTLGSNDGFEMGLASANAFTCLEEELSVSPIATVNRFMAGSSAPAQSSYGGVIFTASNRSDINQLTDVRGRIVEASGLGLLGGAMVQWNELLRNGVDIMSDIPQLRFPNSGDVAQVARDVKAGRADVGFALQNKLEVLVAQNSDLQLSDFKVIGQKNFTDFPFPVSTALIPEWPLFAFKRVDREVVLQVLEALDRINATHPAAIAGGYSNWRTQLSYLTMHKLLQNINWLRQDTGKCPHTNAWQDIVQCNLGQYKLGPADMAAACDRGGYSCPAGYDCACQPCRQIPTQPYGIYVTAGDVDPESVPQTVMTPARITNPCNKMQNCATLALGQPMVVKVVDNLFHVQSAASNASRSPGLEFSLGLAPPSMEIWASAPDLVGGVSRFNITPVLGLNFIQLRIQGQQIDGSPFVVNVLLPTCRDPRKVVDLATGCCTCEADYIDQDGSCMIATHGLNPFKIIWPLLAALLLCGLGMLLIAYRHKQITESMWRIKHSDLTWDTPPVVIGEGASGVVTKATYRGSAVAVKTWVRPSQAGHGSGNSAGNSANNSISLPSTDALPSKASPSQSRSSSLPGLRPILRQDLIGARLQQSPEHGKREVAFREGPADMQTARAKSLDFRLRLPFRAHLQPTPSPVPEAASALGDSFSTQGSASNLLSLPDRRGESRLAHLDGDAVVAVNLDCPSFDEKACPSSTMNILEVAMTSRQQLHGLRRKPLVKRFLDRLRWHSVDNSDAPISELPALVRLRHPNITTIMGACVDSSLRYPLLVMEYMDRGSLYDVLHNLTVPLDGSLQIAILKDIASGVRHLHLAKPPVLHADLKSRNILVDTNFRAKVSDFGLARHRNKRTTSTPMWMAPEVIRGESHTTAADVYSFAVVMYEVYSREDPYAGEDAALVMRCVADTQLDPPRRPGLPSGMPAALAELMCQCWHKDPQQRPSITEVHSRILAFERAFNDSEAARKRELRVAAQLLQGRAVEPENFECVTIFFSDIVGFTDISSELTPQEVMNMLNRLYSAFDEITHKHGLFKVETIGDAYLCCGNLPEPQPDHAKRIAYFALEAVQAANSIPVKVGDPEKGTINIRVGLHSGPVVASVVGKMNPRYCLFGDTVNTASRMESNSERNCIHCSGAAAALIGVQAPELGLRSRGIIQIKGKGNMETHWLSQRLCQGLSQELSQGLSRGLSRGPSMGCPRAAVDMHEGVGSPHGVFQSSGPRSYWGRVREELM</sequence>
<evidence type="ECO:0000256" key="2">
    <source>
        <dbReference type="ARBA" id="ARBA00012202"/>
    </source>
</evidence>
<evidence type="ECO:0000256" key="9">
    <source>
        <dbReference type="SAM" id="MobiDB-lite"/>
    </source>
</evidence>
<dbReference type="GO" id="GO:0007168">
    <property type="term" value="P:receptor guanylyl cyclase signaling pathway"/>
    <property type="evidence" value="ECO:0007669"/>
    <property type="project" value="TreeGrafter"/>
</dbReference>
<dbReference type="PANTHER" id="PTHR11920">
    <property type="entry name" value="GUANYLYL CYCLASE"/>
    <property type="match status" value="1"/>
</dbReference>
<evidence type="ECO:0000313" key="13">
    <source>
        <dbReference type="EMBL" id="KAK9807738.1"/>
    </source>
</evidence>
<dbReference type="PRINTS" id="PR00109">
    <property type="entry name" value="TYRKINASE"/>
</dbReference>
<dbReference type="PROSITE" id="PS50011">
    <property type="entry name" value="PROTEIN_KINASE_DOM"/>
    <property type="match status" value="1"/>
</dbReference>
<feature type="signal peptide" evidence="10">
    <location>
        <begin position="1"/>
        <end position="36"/>
    </location>
</feature>
<evidence type="ECO:0000256" key="6">
    <source>
        <dbReference type="ARBA" id="ARBA00023136"/>
    </source>
</evidence>
<dbReference type="FunFam" id="3.30.70.1230:FF:000030">
    <property type="entry name" value="Si:ch211-215j19.12"/>
    <property type="match status" value="1"/>
</dbReference>
<evidence type="ECO:0000256" key="7">
    <source>
        <dbReference type="ARBA" id="ARBA00023239"/>
    </source>
</evidence>
<dbReference type="PANTHER" id="PTHR11920:SF335">
    <property type="entry name" value="GUANYLATE CYCLASE"/>
    <property type="match status" value="1"/>
</dbReference>
<dbReference type="GO" id="GO:0004672">
    <property type="term" value="F:protein kinase activity"/>
    <property type="evidence" value="ECO:0007669"/>
    <property type="project" value="InterPro"/>
</dbReference>
<keyword evidence="8" id="KW-0141">cGMP biosynthesis</keyword>
<dbReference type="GO" id="GO:0004383">
    <property type="term" value="F:guanylate cyclase activity"/>
    <property type="evidence" value="ECO:0007669"/>
    <property type="project" value="UniProtKB-EC"/>
</dbReference>
<dbReference type="EC" id="4.6.1.2" evidence="2"/>
<dbReference type="Pfam" id="PF12974">
    <property type="entry name" value="Phosphonate-bd"/>
    <property type="match status" value="1"/>
</dbReference>
<evidence type="ECO:0000256" key="4">
    <source>
        <dbReference type="ARBA" id="ARBA00022741"/>
    </source>
</evidence>
<comment type="caution">
    <text evidence="13">The sequence shown here is derived from an EMBL/GenBank/DDBJ whole genome shotgun (WGS) entry which is preliminary data.</text>
</comment>
<proteinExistence type="predicted"/>
<dbReference type="InterPro" id="IPR001245">
    <property type="entry name" value="Ser-Thr/Tyr_kinase_cat_dom"/>
</dbReference>
<feature type="region of interest" description="Disordered" evidence="9">
    <location>
        <begin position="617"/>
        <end position="659"/>
    </location>
</feature>
<keyword evidence="7" id="KW-0456">Lyase</keyword>
<dbReference type="SMART" id="SM00220">
    <property type="entry name" value="S_TKc"/>
    <property type="match status" value="1"/>
</dbReference>
<dbReference type="Pfam" id="PF07714">
    <property type="entry name" value="PK_Tyr_Ser-Thr"/>
    <property type="match status" value="1"/>
</dbReference>
<feature type="chain" id="PRO_5043643228" description="guanylate cyclase" evidence="10">
    <location>
        <begin position="37"/>
        <end position="1308"/>
    </location>
</feature>
<feature type="compositionally biased region" description="Low complexity" evidence="9">
    <location>
        <begin position="642"/>
        <end position="659"/>
    </location>
</feature>
<dbReference type="SMART" id="SM00044">
    <property type="entry name" value="CYCc"/>
    <property type="match status" value="1"/>
</dbReference>
<evidence type="ECO:0000256" key="3">
    <source>
        <dbReference type="ARBA" id="ARBA00022692"/>
    </source>
</evidence>
<dbReference type="SUPFAM" id="SSF55073">
    <property type="entry name" value="Nucleotide cyclase"/>
    <property type="match status" value="1"/>
</dbReference>
<organism evidence="13 14">
    <name type="scientific">[Myrmecia] bisecta</name>
    <dbReference type="NCBI Taxonomy" id="41462"/>
    <lineage>
        <taxon>Eukaryota</taxon>
        <taxon>Viridiplantae</taxon>
        <taxon>Chlorophyta</taxon>
        <taxon>core chlorophytes</taxon>
        <taxon>Trebouxiophyceae</taxon>
        <taxon>Trebouxiales</taxon>
        <taxon>Trebouxiaceae</taxon>
        <taxon>Myrmecia</taxon>
    </lineage>
</organism>
<evidence type="ECO:0000313" key="14">
    <source>
        <dbReference type="Proteomes" id="UP001489004"/>
    </source>
</evidence>
<dbReference type="GO" id="GO:0001653">
    <property type="term" value="F:peptide receptor activity"/>
    <property type="evidence" value="ECO:0007669"/>
    <property type="project" value="TreeGrafter"/>
</dbReference>
<keyword evidence="4" id="KW-0547">Nucleotide-binding</keyword>
<dbReference type="InterPro" id="IPR008271">
    <property type="entry name" value="Ser/Thr_kinase_AS"/>
</dbReference>
<evidence type="ECO:0000259" key="12">
    <source>
        <dbReference type="PROSITE" id="PS50125"/>
    </source>
</evidence>
<dbReference type="GO" id="GO:0035556">
    <property type="term" value="P:intracellular signal transduction"/>
    <property type="evidence" value="ECO:0007669"/>
    <property type="project" value="InterPro"/>
</dbReference>
<dbReference type="Gene3D" id="3.30.70.1230">
    <property type="entry name" value="Nucleotide cyclase"/>
    <property type="match status" value="1"/>
</dbReference>
<feature type="domain" description="Guanylate cyclase" evidence="12">
    <location>
        <begin position="1068"/>
        <end position="1199"/>
    </location>
</feature>
<reference evidence="13 14" key="1">
    <citation type="journal article" date="2024" name="Nat. Commun.">
        <title>Phylogenomics reveals the evolutionary origins of lichenization in chlorophyte algae.</title>
        <authorList>
            <person name="Puginier C."/>
            <person name="Libourel C."/>
            <person name="Otte J."/>
            <person name="Skaloud P."/>
            <person name="Haon M."/>
            <person name="Grisel S."/>
            <person name="Petersen M."/>
            <person name="Berrin J.G."/>
            <person name="Delaux P.M."/>
            <person name="Dal Grande F."/>
            <person name="Keller J."/>
        </authorList>
    </citation>
    <scope>NUCLEOTIDE SEQUENCE [LARGE SCALE GENOMIC DNA]</scope>
    <source>
        <strain evidence="13 14">SAG 2043</strain>
    </source>
</reference>
<evidence type="ECO:0000256" key="8">
    <source>
        <dbReference type="ARBA" id="ARBA00023293"/>
    </source>
</evidence>
<dbReference type="PROSITE" id="PS00108">
    <property type="entry name" value="PROTEIN_KINASE_ST"/>
    <property type="match status" value="1"/>
</dbReference>
<dbReference type="Gene3D" id="1.10.510.10">
    <property type="entry name" value="Transferase(Phosphotransferase) domain 1"/>
    <property type="match status" value="1"/>
</dbReference>
<keyword evidence="14" id="KW-1185">Reference proteome</keyword>
<dbReference type="CDD" id="cd07302">
    <property type="entry name" value="CHD"/>
    <property type="match status" value="1"/>
</dbReference>
<dbReference type="CDD" id="cd13999">
    <property type="entry name" value="STKc_MAP3K-like"/>
    <property type="match status" value="1"/>
</dbReference>
<dbReference type="GO" id="GO:0004016">
    <property type="term" value="F:adenylate cyclase activity"/>
    <property type="evidence" value="ECO:0007669"/>
    <property type="project" value="TreeGrafter"/>
</dbReference>
<protein>
    <recommendedName>
        <fullName evidence="2">guanylate cyclase</fullName>
        <ecNumber evidence="2">4.6.1.2</ecNumber>
    </recommendedName>
</protein>
<dbReference type="Pfam" id="PF00211">
    <property type="entry name" value="Guanylate_cyc"/>
    <property type="match status" value="1"/>
</dbReference>
<dbReference type="InterPro" id="IPR011009">
    <property type="entry name" value="Kinase-like_dom_sf"/>
</dbReference>
<dbReference type="InterPro" id="IPR029787">
    <property type="entry name" value="Nucleotide_cyclase"/>
</dbReference>
<accession>A0AAW1PCV7</accession>
<dbReference type="InterPro" id="IPR001054">
    <property type="entry name" value="A/G_cyclase"/>
</dbReference>
<dbReference type="InterPro" id="IPR050401">
    <property type="entry name" value="Cyclic_nucleotide_synthase"/>
</dbReference>
<comment type="subcellular location">
    <subcellularLocation>
        <location evidence="1">Membrane</location>
        <topology evidence="1">Single-pass membrane protein</topology>
    </subcellularLocation>
</comment>
<dbReference type="Proteomes" id="UP001489004">
    <property type="component" value="Unassembled WGS sequence"/>
</dbReference>
<gene>
    <name evidence="13" type="ORF">WJX72_007609</name>
</gene>
<evidence type="ECO:0000256" key="1">
    <source>
        <dbReference type="ARBA" id="ARBA00004167"/>
    </source>
</evidence>
<dbReference type="GO" id="GO:0005524">
    <property type="term" value="F:ATP binding"/>
    <property type="evidence" value="ECO:0007669"/>
    <property type="project" value="InterPro"/>
</dbReference>
<dbReference type="SUPFAM" id="SSF53850">
    <property type="entry name" value="Periplasmic binding protein-like II"/>
    <property type="match status" value="1"/>
</dbReference>
<dbReference type="PROSITE" id="PS50125">
    <property type="entry name" value="GUANYLATE_CYCLASE_2"/>
    <property type="match status" value="1"/>
</dbReference>
<dbReference type="InterPro" id="IPR000719">
    <property type="entry name" value="Prot_kinase_dom"/>
</dbReference>
<evidence type="ECO:0000259" key="11">
    <source>
        <dbReference type="PROSITE" id="PS50011"/>
    </source>
</evidence>
<keyword evidence="10" id="KW-0732">Signal</keyword>
<keyword evidence="6" id="KW-0472">Membrane</keyword>
<evidence type="ECO:0000256" key="5">
    <source>
        <dbReference type="ARBA" id="ARBA00022989"/>
    </source>
</evidence>
<dbReference type="EMBL" id="JALJOR010000012">
    <property type="protein sequence ID" value="KAK9807738.1"/>
    <property type="molecule type" value="Genomic_DNA"/>
</dbReference>
<keyword evidence="3" id="KW-0812">Transmembrane</keyword>
<dbReference type="GO" id="GO:0005886">
    <property type="term" value="C:plasma membrane"/>
    <property type="evidence" value="ECO:0007669"/>
    <property type="project" value="TreeGrafter"/>
</dbReference>
<keyword evidence="5" id="KW-1133">Transmembrane helix</keyword>
<dbReference type="SUPFAM" id="SSF56112">
    <property type="entry name" value="Protein kinase-like (PK-like)"/>
    <property type="match status" value="1"/>
</dbReference>
<feature type="compositionally biased region" description="Low complexity" evidence="9">
    <location>
        <begin position="623"/>
        <end position="633"/>
    </location>
</feature>